<accession>A0AAD6HWB3</accession>
<dbReference type="EMBL" id="JAQJAN010000001">
    <property type="protein sequence ID" value="KAJ5740223.1"/>
    <property type="molecule type" value="Genomic_DNA"/>
</dbReference>
<sequence length="205" mass="21787">MGSINPQSDLVFSTSNLPGQLFINNEYVDAKNPATLSVHNPKDGSLVSDKVPSAGAEDVEASVVAAEAAFPAWKAMSALERQLSRITLGAPFEAFEKFEVGLAAEAFRYNAGWIDKFAGEAYPQQDGFMRITRHEPLGVTAGIVPWNGPMGTVGLTTAPALATGNCFILKPSEKTPFAALALGHLIKQAEWARSGMWPLCAGGLH</sequence>
<reference evidence="5" key="2">
    <citation type="submission" date="2023-01" db="EMBL/GenBank/DDBJ databases">
        <authorList>
            <person name="Petersen C."/>
        </authorList>
    </citation>
    <scope>NUCLEOTIDE SEQUENCE</scope>
    <source>
        <strain evidence="5">IBT 17514</strain>
    </source>
</reference>
<evidence type="ECO:0000313" key="6">
    <source>
        <dbReference type="Proteomes" id="UP001215712"/>
    </source>
</evidence>
<comment type="catalytic activity">
    <reaction evidence="3">
        <text>an aldehyde + NAD(+) + H2O = a carboxylate + NADH + 2 H(+)</text>
        <dbReference type="Rhea" id="RHEA:16185"/>
        <dbReference type="ChEBI" id="CHEBI:15377"/>
        <dbReference type="ChEBI" id="CHEBI:15378"/>
        <dbReference type="ChEBI" id="CHEBI:17478"/>
        <dbReference type="ChEBI" id="CHEBI:29067"/>
        <dbReference type="ChEBI" id="CHEBI:57540"/>
        <dbReference type="ChEBI" id="CHEBI:57945"/>
        <dbReference type="EC" id="1.2.1.3"/>
    </reaction>
</comment>
<comment type="similarity">
    <text evidence="1">Belongs to the aldehyde dehydrogenase family.</text>
</comment>
<reference evidence="5" key="1">
    <citation type="journal article" date="2023" name="IMA Fungus">
        <title>Comparative genomic study of the Penicillium genus elucidates a diverse pangenome and 15 lateral gene transfer events.</title>
        <authorList>
            <person name="Petersen C."/>
            <person name="Sorensen T."/>
            <person name="Nielsen M.R."/>
            <person name="Sondergaard T.E."/>
            <person name="Sorensen J.L."/>
            <person name="Fitzpatrick D.A."/>
            <person name="Frisvad J.C."/>
            <person name="Nielsen K.L."/>
        </authorList>
    </citation>
    <scope>NUCLEOTIDE SEQUENCE</scope>
    <source>
        <strain evidence="5">IBT 17514</strain>
    </source>
</reference>
<evidence type="ECO:0000259" key="4">
    <source>
        <dbReference type="Pfam" id="PF00171"/>
    </source>
</evidence>
<proteinExistence type="inferred from homology"/>
<dbReference type="Gene3D" id="3.40.605.10">
    <property type="entry name" value="Aldehyde Dehydrogenase, Chain A, domain 1"/>
    <property type="match status" value="2"/>
</dbReference>
<keyword evidence="6" id="KW-1185">Reference proteome</keyword>
<dbReference type="EC" id="1.2.1.3" evidence="2"/>
<evidence type="ECO:0000313" key="5">
    <source>
        <dbReference type="EMBL" id="KAJ5740223.1"/>
    </source>
</evidence>
<evidence type="ECO:0000256" key="3">
    <source>
        <dbReference type="ARBA" id="ARBA00049194"/>
    </source>
</evidence>
<feature type="domain" description="Aldehyde dehydrogenase" evidence="4">
    <location>
        <begin position="83"/>
        <end position="190"/>
    </location>
</feature>
<comment type="caution">
    <text evidence="5">The sequence shown here is derived from an EMBL/GenBank/DDBJ whole genome shotgun (WGS) entry which is preliminary data.</text>
</comment>
<gene>
    <name evidence="5" type="ORF">N7493_000095</name>
</gene>
<evidence type="ECO:0000256" key="2">
    <source>
        <dbReference type="ARBA" id="ARBA00024226"/>
    </source>
</evidence>
<evidence type="ECO:0000256" key="1">
    <source>
        <dbReference type="ARBA" id="ARBA00009986"/>
    </source>
</evidence>
<feature type="domain" description="Aldehyde dehydrogenase" evidence="4">
    <location>
        <begin position="28"/>
        <end position="82"/>
    </location>
</feature>
<dbReference type="Pfam" id="PF00171">
    <property type="entry name" value="Aldedh"/>
    <property type="match status" value="2"/>
</dbReference>
<dbReference type="InterPro" id="IPR015590">
    <property type="entry name" value="Aldehyde_DH_dom"/>
</dbReference>
<dbReference type="GO" id="GO:0004029">
    <property type="term" value="F:aldehyde dehydrogenase (NAD+) activity"/>
    <property type="evidence" value="ECO:0007669"/>
    <property type="project" value="UniProtKB-EC"/>
</dbReference>
<dbReference type="InterPro" id="IPR016161">
    <property type="entry name" value="Ald_DH/histidinol_DH"/>
</dbReference>
<dbReference type="PANTHER" id="PTHR11699">
    <property type="entry name" value="ALDEHYDE DEHYDROGENASE-RELATED"/>
    <property type="match status" value="1"/>
</dbReference>
<organism evidence="5 6">
    <name type="scientific">Penicillium malachiteum</name>
    <dbReference type="NCBI Taxonomy" id="1324776"/>
    <lineage>
        <taxon>Eukaryota</taxon>
        <taxon>Fungi</taxon>
        <taxon>Dikarya</taxon>
        <taxon>Ascomycota</taxon>
        <taxon>Pezizomycotina</taxon>
        <taxon>Eurotiomycetes</taxon>
        <taxon>Eurotiomycetidae</taxon>
        <taxon>Eurotiales</taxon>
        <taxon>Aspergillaceae</taxon>
        <taxon>Penicillium</taxon>
    </lineage>
</organism>
<name>A0AAD6HWB3_9EURO</name>
<dbReference type="AlphaFoldDB" id="A0AAD6HWB3"/>
<dbReference type="SUPFAM" id="SSF53720">
    <property type="entry name" value="ALDH-like"/>
    <property type="match status" value="1"/>
</dbReference>
<dbReference type="InterPro" id="IPR016162">
    <property type="entry name" value="Ald_DH_N"/>
</dbReference>
<dbReference type="Proteomes" id="UP001215712">
    <property type="component" value="Unassembled WGS sequence"/>
</dbReference>
<protein>
    <recommendedName>
        <fullName evidence="2">aldehyde dehydrogenase (NAD(+))</fullName>
        <ecNumber evidence="2">1.2.1.3</ecNumber>
    </recommendedName>
</protein>